<accession>A0A502DV48</accession>
<evidence type="ECO:0000259" key="11">
    <source>
        <dbReference type="SMART" id="SM00487"/>
    </source>
</evidence>
<dbReference type="GO" id="GO:0005524">
    <property type="term" value="F:ATP binding"/>
    <property type="evidence" value="ECO:0007669"/>
    <property type="project" value="UniProtKB-KW"/>
</dbReference>
<organism evidence="12 13">
    <name type="scientific">Variovorax guangxiensis</name>
    <dbReference type="NCBI Taxonomy" id="1775474"/>
    <lineage>
        <taxon>Bacteria</taxon>
        <taxon>Pseudomonadati</taxon>
        <taxon>Pseudomonadota</taxon>
        <taxon>Betaproteobacteria</taxon>
        <taxon>Burkholderiales</taxon>
        <taxon>Comamonadaceae</taxon>
        <taxon>Variovorax</taxon>
    </lineage>
</organism>
<dbReference type="RefSeq" id="WP_140841503.1">
    <property type="nucleotide sequence ID" value="NZ_RCZI01000002.1"/>
</dbReference>
<dbReference type="InterPro" id="IPR007409">
    <property type="entry name" value="Restrct_endonuc_type1_HsdR_N"/>
</dbReference>
<evidence type="ECO:0000256" key="4">
    <source>
        <dbReference type="ARBA" id="ARBA00022741"/>
    </source>
</evidence>
<dbReference type="EMBL" id="RCZI01000002">
    <property type="protein sequence ID" value="TPG29203.1"/>
    <property type="molecule type" value="Genomic_DNA"/>
</dbReference>
<dbReference type="GO" id="GO:0003677">
    <property type="term" value="F:DNA binding"/>
    <property type="evidence" value="ECO:0007669"/>
    <property type="project" value="UniProtKB-KW"/>
</dbReference>
<keyword evidence="8 10" id="KW-0067">ATP-binding</keyword>
<gene>
    <name evidence="12" type="ORF">EAH82_10665</name>
</gene>
<dbReference type="Proteomes" id="UP000319212">
    <property type="component" value="Unassembled WGS sequence"/>
</dbReference>
<dbReference type="Pfam" id="PF22679">
    <property type="entry name" value="T1R_D3-like"/>
    <property type="match status" value="1"/>
</dbReference>
<dbReference type="SMART" id="SM00487">
    <property type="entry name" value="DEXDc"/>
    <property type="match status" value="1"/>
</dbReference>
<comment type="function">
    <text evidence="10">Subunit R is required for both nuclease and ATPase activities, but not for modification.</text>
</comment>
<keyword evidence="6 12" id="KW-0255">Endonuclease</keyword>
<dbReference type="InterPro" id="IPR055180">
    <property type="entry name" value="HsdR_RecA-like_helicase_dom_2"/>
</dbReference>
<feature type="domain" description="Helicase ATP-binding" evidence="11">
    <location>
        <begin position="288"/>
        <end position="511"/>
    </location>
</feature>
<dbReference type="AlphaFoldDB" id="A0A502DV48"/>
<dbReference type="Gene3D" id="3.90.1570.50">
    <property type="match status" value="1"/>
</dbReference>
<dbReference type="GO" id="GO:0009307">
    <property type="term" value="P:DNA restriction-modification system"/>
    <property type="evidence" value="ECO:0007669"/>
    <property type="project" value="UniProtKB-KW"/>
</dbReference>
<dbReference type="InterPro" id="IPR051268">
    <property type="entry name" value="Type-I_R_enzyme_R_subunit"/>
</dbReference>
<evidence type="ECO:0000256" key="6">
    <source>
        <dbReference type="ARBA" id="ARBA00022759"/>
    </source>
</evidence>
<sequence>MSERLNVESPFLAQLSALGWHVVDQGEALPTEPEASHRASFREVALKKIFFNSVRAINLDERGRPWLTDVQFEFLFTFVTTRQGSLVEANQAVHEALLHGIPDIDHVTDSGVVKRTARLVDFDRPEANHFIAINQFRVDTPGQAKAHIRPDLVLFVNGLPLVVVEAKEANSFTSIPLEEAKKQLLRYSERRDDSTKGGVREGEERLFHFNLFSVATTGSQAVYGSITAEPDEFQSWRSIEPAKYQTYKVPLGGPPRAQEVLVQGMLPKETLLDLLQNFCLFSTKRDKLVKVMCRYQQYRAVLKALARIRANRGDARGGVIWHTQGSGKSLTMVFFVRKLRMSKDLFDLKVILVNDRTDLEDQLEGTAHLAGEPVTTIDSAQDLKSRLLGGDSGLYLVMVHKFREAAAQLPQSVKAALGIPIAAPRLNPFPEVNKSSRIIIFIDEAHRTQYADLGNNLAVAFPNAIKIAFTGTPLITSRHQQTTAQRFGSYIDTYKLKDAQEDGAVLPIVYVGKTTDTALSHKSEFDEKFEDLFSGRTAEEIDAIKKKYGTRDDILEAEARVAEVAKDLVKHYIENVMPDGFKAQVVSASKVAALRYKASVDKAIATYAERYAARPGADPEVLRLIRFLKAAVVVSVDGTNELAGVLEARKEAKELDAVANFLKRFDLDKPETGVAFLIVCDMLLTGFDAPIEQVMYLDKPLREHTLLQAVARVNRTAPGKKVGLIVDYIGLTKHLREALNIYAGDDLDDILQGMHSMDGEFAKLEGTFARLVYFFREHKIPQAEDWARQSLPAADEYLVFELMLDLLEDAQQRETFSVLLMLFLQALNIVLPAPAATEYLMPAKRLAWLKAQARERFKDEGMSFGNAGEKIKRLINEHLVSLGVNPKVPPVELLSAQFMKAAGTRESPKAKASEMEHALRKHITVHMDEDPAWFGTLSEKLEELLRKYQDDWSEQARQLQLLVQEAQAGRSKSPSDGVDTKAVPFYEVLIKAVEATVKLQPDEKQALKSFSNDLIPVLRVELNTPGFWGNADRVSSLQGLIGDRLVDTGVGIVVDRYEGLANDLVQLAKARQLDLLA</sequence>
<keyword evidence="9 10" id="KW-0238">DNA-binding</keyword>
<dbReference type="EC" id="3.1.21.3" evidence="10"/>
<comment type="catalytic activity">
    <reaction evidence="1 10">
        <text>Endonucleolytic cleavage of DNA to give random double-stranded fragments with terminal 5'-phosphates, ATP is simultaneously hydrolyzed.</text>
        <dbReference type="EC" id="3.1.21.3"/>
    </reaction>
</comment>
<dbReference type="PANTHER" id="PTHR30195">
    <property type="entry name" value="TYPE I SITE-SPECIFIC DEOXYRIBONUCLEASE PROTEIN SUBUNIT M AND R"/>
    <property type="match status" value="1"/>
</dbReference>
<proteinExistence type="inferred from homology"/>
<dbReference type="InterPro" id="IPR040980">
    <property type="entry name" value="SWI2_SNF2"/>
</dbReference>
<evidence type="ECO:0000256" key="1">
    <source>
        <dbReference type="ARBA" id="ARBA00000851"/>
    </source>
</evidence>
<evidence type="ECO:0000256" key="2">
    <source>
        <dbReference type="ARBA" id="ARBA00008598"/>
    </source>
</evidence>
<evidence type="ECO:0000256" key="8">
    <source>
        <dbReference type="ARBA" id="ARBA00022840"/>
    </source>
</evidence>
<dbReference type="PANTHER" id="PTHR30195:SF15">
    <property type="entry name" value="TYPE I RESTRICTION ENZYME HINDI ENDONUCLEASE SUBUNIT"/>
    <property type="match status" value="1"/>
</dbReference>
<dbReference type="CDD" id="cd18030">
    <property type="entry name" value="DEXHc_RE_I_HsdR"/>
    <property type="match status" value="1"/>
</dbReference>
<comment type="subunit">
    <text evidence="10">The type I restriction/modification system is composed of three polypeptides R, M and S.</text>
</comment>
<keyword evidence="5 10" id="KW-0680">Restriction system</keyword>
<evidence type="ECO:0000313" key="13">
    <source>
        <dbReference type="Proteomes" id="UP000319212"/>
    </source>
</evidence>
<dbReference type="Pfam" id="PF04313">
    <property type="entry name" value="HSDR_N"/>
    <property type="match status" value="1"/>
</dbReference>
<dbReference type="GO" id="GO:0009035">
    <property type="term" value="F:type I site-specific deoxyribonuclease activity"/>
    <property type="evidence" value="ECO:0007669"/>
    <property type="project" value="UniProtKB-EC"/>
</dbReference>
<dbReference type="CDD" id="cd18800">
    <property type="entry name" value="SF2_C_EcoR124I-like"/>
    <property type="match status" value="1"/>
</dbReference>
<evidence type="ECO:0000256" key="7">
    <source>
        <dbReference type="ARBA" id="ARBA00022801"/>
    </source>
</evidence>
<protein>
    <recommendedName>
        <fullName evidence="10">Type I restriction enzyme endonuclease subunit</fullName>
        <shortName evidence="10">R protein</shortName>
        <ecNumber evidence="10">3.1.21.3</ecNumber>
    </recommendedName>
</protein>
<keyword evidence="7 10" id="KW-0378">Hydrolase</keyword>
<dbReference type="NCBIfam" id="TIGR00348">
    <property type="entry name" value="hsdR"/>
    <property type="match status" value="1"/>
</dbReference>
<dbReference type="InterPro" id="IPR014001">
    <property type="entry name" value="Helicase_ATP-bd"/>
</dbReference>
<dbReference type="SUPFAM" id="SSF52540">
    <property type="entry name" value="P-loop containing nucleoside triphosphate hydrolases"/>
    <property type="match status" value="1"/>
</dbReference>
<evidence type="ECO:0000256" key="9">
    <source>
        <dbReference type="ARBA" id="ARBA00023125"/>
    </source>
</evidence>
<dbReference type="InterPro" id="IPR027417">
    <property type="entry name" value="P-loop_NTPase"/>
</dbReference>
<evidence type="ECO:0000313" key="12">
    <source>
        <dbReference type="EMBL" id="TPG29203.1"/>
    </source>
</evidence>
<comment type="caution">
    <text evidence="12">The sequence shown here is derived from an EMBL/GenBank/DDBJ whole genome shotgun (WGS) entry which is preliminary data.</text>
</comment>
<evidence type="ECO:0000256" key="3">
    <source>
        <dbReference type="ARBA" id="ARBA00022722"/>
    </source>
</evidence>
<keyword evidence="4 10" id="KW-0547">Nucleotide-binding</keyword>
<keyword evidence="3" id="KW-0540">Nuclease</keyword>
<dbReference type="OrthoDB" id="9758243at2"/>
<reference evidence="12 13" key="1">
    <citation type="journal article" date="2019" name="Environ. Microbiol.">
        <title>Species interactions and distinct microbial communities in high Arctic permafrost affected cryosols are associated with the CH4 and CO2 gas fluxes.</title>
        <authorList>
            <person name="Altshuler I."/>
            <person name="Hamel J."/>
            <person name="Turney S."/>
            <person name="Magnuson E."/>
            <person name="Levesque R."/>
            <person name="Greer C."/>
            <person name="Whyte L.G."/>
        </authorList>
    </citation>
    <scope>NUCLEOTIDE SEQUENCE [LARGE SCALE GENOMIC DNA]</scope>
    <source>
        <strain evidence="12 13">S06.C</strain>
    </source>
</reference>
<dbReference type="Gene3D" id="3.40.50.300">
    <property type="entry name" value="P-loop containing nucleotide triphosphate hydrolases"/>
    <property type="match status" value="2"/>
</dbReference>
<dbReference type="InterPro" id="IPR004473">
    <property type="entry name" value="Restrct_endonuc_typeI_HsdR"/>
</dbReference>
<dbReference type="CDD" id="cd22332">
    <property type="entry name" value="HsdR_N"/>
    <property type="match status" value="1"/>
</dbReference>
<evidence type="ECO:0000256" key="5">
    <source>
        <dbReference type="ARBA" id="ARBA00022747"/>
    </source>
</evidence>
<dbReference type="Pfam" id="PF18766">
    <property type="entry name" value="SWI2_SNF2"/>
    <property type="match status" value="1"/>
</dbReference>
<name>A0A502DV48_9BURK</name>
<comment type="similarity">
    <text evidence="2 10">Belongs to the HsdR family.</text>
</comment>
<evidence type="ECO:0000256" key="10">
    <source>
        <dbReference type="RuleBase" id="RU364115"/>
    </source>
</evidence>